<dbReference type="Proteomes" id="UP001273531">
    <property type="component" value="Unassembled WGS sequence"/>
</dbReference>
<evidence type="ECO:0000313" key="2">
    <source>
        <dbReference type="Proteomes" id="UP001273531"/>
    </source>
</evidence>
<organism evidence="1 2">
    <name type="scientific">Sphingomonas agrestis</name>
    <dbReference type="NCBI Taxonomy" id="3080540"/>
    <lineage>
        <taxon>Bacteria</taxon>
        <taxon>Pseudomonadati</taxon>
        <taxon>Pseudomonadota</taxon>
        <taxon>Alphaproteobacteria</taxon>
        <taxon>Sphingomonadales</taxon>
        <taxon>Sphingomonadaceae</taxon>
        <taxon>Sphingomonas</taxon>
    </lineage>
</organism>
<proteinExistence type="predicted"/>
<keyword evidence="2" id="KW-1185">Reference proteome</keyword>
<accession>A0ABU3Y423</accession>
<dbReference type="InterPro" id="IPR024291">
    <property type="entry name" value="DUF3829"/>
</dbReference>
<dbReference type="Pfam" id="PF12889">
    <property type="entry name" value="DUF3829"/>
    <property type="match status" value="1"/>
</dbReference>
<name>A0ABU3Y423_9SPHN</name>
<dbReference type="PROSITE" id="PS51257">
    <property type="entry name" value="PROKAR_LIPOPROTEIN"/>
    <property type="match status" value="1"/>
</dbReference>
<evidence type="ECO:0000313" key="1">
    <source>
        <dbReference type="EMBL" id="MDV3455847.1"/>
    </source>
</evidence>
<dbReference type="EMBL" id="JAWJEJ010000001">
    <property type="protein sequence ID" value="MDV3455847.1"/>
    <property type="molecule type" value="Genomic_DNA"/>
</dbReference>
<dbReference type="RefSeq" id="WP_317225054.1">
    <property type="nucleotide sequence ID" value="NZ_JAWJEJ010000001.1"/>
</dbReference>
<sequence>MAFAKSGWILIVAGMLAVSGCDKLGIVGGNDSSASVADTDAGKNLDGYIEAYNALLGTMGFEKQAQDYRESNIPDGAPGGEFRVSPGWIDQGLQKLQTARAMPNGDPQMESAADAVLRSTGKVQSHLASLQTYYQGKKYLDDDFARGKAENGPMLAEIDAAERDIVSFGKLLEAAIERRDLAVLDKLKGSDPLGYNTKVALIHSKKLLDIFNGQQKPSQPDLIAKGDAEFAIIEKAITEGRQEAAKSGKPIPQALDLLNAMLGYYREFKRDRDPTHLNTVLTYYNGAIEAANH</sequence>
<comment type="caution">
    <text evidence="1">The sequence shown here is derived from an EMBL/GenBank/DDBJ whole genome shotgun (WGS) entry which is preliminary data.</text>
</comment>
<protein>
    <submittedName>
        <fullName evidence="1">DUF3829 domain-containing protein</fullName>
    </submittedName>
</protein>
<reference evidence="1 2" key="1">
    <citation type="submission" date="2023-10" db="EMBL/GenBank/DDBJ databases">
        <title>Sphingomonas sp. HF-S4 16S ribosomal RNA gene Genome sequencing and assembly.</title>
        <authorList>
            <person name="Lee H."/>
        </authorList>
    </citation>
    <scope>NUCLEOTIDE SEQUENCE [LARGE SCALE GENOMIC DNA]</scope>
    <source>
        <strain evidence="1 2">HF-S4</strain>
    </source>
</reference>
<gene>
    <name evidence="1" type="ORF">RZN05_02540</name>
</gene>